<dbReference type="EC" id="2.7.1.23" evidence="6"/>
<dbReference type="InterPro" id="IPR002504">
    <property type="entry name" value="NADK"/>
</dbReference>
<dbReference type="Pfam" id="PF01513">
    <property type="entry name" value="NAD_kinase"/>
    <property type="match status" value="1"/>
</dbReference>
<evidence type="ECO:0000256" key="1">
    <source>
        <dbReference type="ARBA" id="ARBA00022679"/>
    </source>
</evidence>
<feature type="binding site" evidence="6">
    <location>
        <position position="174"/>
    </location>
    <ligand>
        <name>NAD(+)</name>
        <dbReference type="ChEBI" id="CHEBI:57540"/>
    </ligand>
</feature>
<dbReference type="AlphaFoldDB" id="A0A7C2PIN0"/>
<dbReference type="PANTHER" id="PTHR20275">
    <property type="entry name" value="NAD KINASE"/>
    <property type="match status" value="1"/>
</dbReference>
<keyword evidence="4 6" id="KW-0520">NAD</keyword>
<keyword evidence="6" id="KW-0547">Nucleotide-binding</keyword>
<name>A0A7C2PIN0_9PLAN</name>
<dbReference type="PANTHER" id="PTHR20275:SF0">
    <property type="entry name" value="NAD KINASE"/>
    <property type="match status" value="1"/>
</dbReference>
<proteinExistence type="inferred from homology"/>
<comment type="function">
    <text evidence="6">Involved in the regulation of the intracellular balance of NAD and NADP, and is a key enzyme in the biosynthesis of NADP. Catalyzes specifically the phosphorylation on 2'-hydroxyl of the adenosine moiety of NAD to yield NADP.</text>
</comment>
<evidence type="ECO:0000256" key="6">
    <source>
        <dbReference type="HAMAP-Rule" id="MF_00361"/>
    </source>
</evidence>
<dbReference type="GO" id="GO:0005524">
    <property type="term" value="F:ATP binding"/>
    <property type="evidence" value="ECO:0007669"/>
    <property type="project" value="UniProtKB-KW"/>
</dbReference>
<gene>
    <name evidence="6" type="primary">nadK</name>
    <name evidence="7" type="ORF">ENQ76_14345</name>
</gene>
<dbReference type="EMBL" id="DSOK01000394">
    <property type="protein sequence ID" value="HEN16637.1"/>
    <property type="molecule type" value="Genomic_DNA"/>
</dbReference>
<evidence type="ECO:0000256" key="4">
    <source>
        <dbReference type="ARBA" id="ARBA00023027"/>
    </source>
</evidence>
<comment type="similarity">
    <text evidence="6">Belongs to the NAD kinase family.</text>
</comment>
<feature type="active site" description="Proton acceptor" evidence="6">
    <location>
        <position position="62"/>
    </location>
</feature>
<dbReference type="GO" id="GO:0019674">
    <property type="term" value="P:NAD+ metabolic process"/>
    <property type="evidence" value="ECO:0007669"/>
    <property type="project" value="InterPro"/>
</dbReference>
<evidence type="ECO:0000256" key="3">
    <source>
        <dbReference type="ARBA" id="ARBA00022857"/>
    </source>
</evidence>
<comment type="catalytic activity">
    <reaction evidence="5 6">
        <text>NAD(+) + ATP = ADP + NADP(+) + H(+)</text>
        <dbReference type="Rhea" id="RHEA:18629"/>
        <dbReference type="ChEBI" id="CHEBI:15378"/>
        <dbReference type="ChEBI" id="CHEBI:30616"/>
        <dbReference type="ChEBI" id="CHEBI:57540"/>
        <dbReference type="ChEBI" id="CHEBI:58349"/>
        <dbReference type="ChEBI" id="CHEBI:456216"/>
        <dbReference type="EC" id="2.7.1.23"/>
    </reaction>
</comment>
<feature type="binding site" evidence="6">
    <location>
        <position position="166"/>
    </location>
    <ligand>
        <name>NAD(+)</name>
        <dbReference type="ChEBI" id="CHEBI:57540"/>
    </ligand>
</feature>
<dbReference type="HAMAP" id="MF_00361">
    <property type="entry name" value="NAD_kinase"/>
    <property type="match status" value="1"/>
</dbReference>
<accession>A0A7C2PIN0</accession>
<dbReference type="GO" id="GO:0051287">
    <property type="term" value="F:NAD binding"/>
    <property type="evidence" value="ECO:0007669"/>
    <property type="project" value="UniProtKB-ARBA"/>
</dbReference>
<keyword evidence="1 6" id="KW-0808">Transferase</keyword>
<dbReference type="SUPFAM" id="SSF111331">
    <property type="entry name" value="NAD kinase/diacylglycerol kinase-like"/>
    <property type="match status" value="1"/>
</dbReference>
<dbReference type="InterPro" id="IPR016064">
    <property type="entry name" value="NAD/diacylglycerol_kinase_sf"/>
</dbReference>
<dbReference type="Pfam" id="PF20143">
    <property type="entry name" value="NAD_kinase_C"/>
    <property type="match status" value="1"/>
</dbReference>
<keyword evidence="3 6" id="KW-0521">NADP</keyword>
<keyword evidence="6" id="KW-0067">ATP-binding</keyword>
<dbReference type="Gene3D" id="2.60.200.30">
    <property type="entry name" value="Probable inorganic polyphosphate/atp-NAD kinase, domain 2"/>
    <property type="match status" value="1"/>
</dbReference>
<evidence type="ECO:0000313" key="7">
    <source>
        <dbReference type="EMBL" id="HEN16637.1"/>
    </source>
</evidence>
<feature type="binding site" evidence="6">
    <location>
        <position position="67"/>
    </location>
    <ligand>
        <name>NAD(+)</name>
        <dbReference type="ChEBI" id="CHEBI:57540"/>
    </ligand>
</feature>
<dbReference type="Gene3D" id="3.40.50.10330">
    <property type="entry name" value="Probable inorganic polyphosphate/atp-NAD kinase, domain 1"/>
    <property type="match status" value="1"/>
</dbReference>
<dbReference type="GO" id="GO:0003951">
    <property type="term" value="F:NAD+ kinase activity"/>
    <property type="evidence" value="ECO:0007669"/>
    <property type="project" value="UniProtKB-UniRule"/>
</dbReference>
<sequence length="282" mass="30603">MPPATAQILIVIRDQSERVARVADEILARLTAQAEWEVVGVVTTDQIDSRAEFSLVVAVGGDGTILRTCRQLGQWQRPVIGINLGRLGFLTDLSPDEFLQRLPEIARGDYQIASHLMFSCRHRHADGSVETHLGLNEVALLAGGSLQLLEVELSIDGERVTSFRGDGLLISTPVGSTAHSLAAGGPILRQDLEAFVVTPVCPHALTDRPLVDGAECTYTLRAPTAHPGVMLVVDGQIKTPFANADVAEIRRADVSFQLVRLRGHSYYNMLHRKLGWAGHPNG</sequence>
<organism evidence="7">
    <name type="scientific">Schlesneria paludicola</name>
    <dbReference type="NCBI Taxonomy" id="360056"/>
    <lineage>
        <taxon>Bacteria</taxon>
        <taxon>Pseudomonadati</taxon>
        <taxon>Planctomycetota</taxon>
        <taxon>Planctomycetia</taxon>
        <taxon>Planctomycetales</taxon>
        <taxon>Planctomycetaceae</taxon>
        <taxon>Schlesneria</taxon>
    </lineage>
</organism>
<feature type="binding site" evidence="6">
    <location>
        <position position="236"/>
    </location>
    <ligand>
        <name>NAD(+)</name>
        <dbReference type="ChEBI" id="CHEBI:57540"/>
    </ligand>
</feature>
<dbReference type="GO" id="GO:0005737">
    <property type="term" value="C:cytoplasm"/>
    <property type="evidence" value="ECO:0007669"/>
    <property type="project" value="UniProtKB-SubCell"/>
</dbReference>
<feature type="binding site" evidence="6">
    <location>
        <position position="164"/>
    </location>
    <ligand>
        <name>NAD(+)</name>
        <dbReference type="ChEBI" id="CHEBI:57540"/>
    </ligand>
</feature>
<feature type="binding site" evidence="6">
    <location>
        <begin position="62"/>
        <end position="63"/>
    </location>
    <ligand>
        <name>NAD(+)</name>
        <dbReference type="ChEBI" id="CHEBI:57540"/>
    </ligand>
</feature>
<keyword evidence="2 6" id="KW-0418">Kinase</keyword>
<comment type="caution">
    <text evidence="7">The sequence shown here is derived from an EMBL/GenBank/DDBJ whole genome shotgun (WGS) entry which is preliminary data.</text>
</comment>
<keyword evidence="6" id="KW-0963">Cytoplasm</keyword>
<evidence type="ECO:0000256" key="2">
    <source>
        <dbReference type="ARBA" id="ARBA00022777"/>
    </source>
</evidence>
<comment type="caution">
    <text evidence="6">Lacks conserved residue(s) required for the propagation of feature annotation.</text>
</comment>
<dbReference type="InterPro" id="IPR017438">
    <property type="entry name" value="ATP-NAD_kinase_N"/>
</dbReference>
<reference evidence="7" key="1">
    <citation type="journal article" date="2020" name="mSystems">
        <title>Genome- and Community-Level Interaction Insights into Carbon Utilization and Element Cycling Functions of Hydrothermarchaeota in Hydrothermal Sediment.</title>
        <authorList>
            <person name="Zhou Z."/>
            <person name="Liu Y."/>
            <person name="Xu W."/>
            <person name="Pan J."/>
            <person name="Luo Z.H."/>
            <person name="Li M."/>
        </authorList>
    </citation>
    <scope>NUCLEOTIDE SEQUENCE [LARGE SCALE GENOMIC DNA]</scope>
    <source>
        <strain evidence="7">SpSt-339</strain>
    </source>
</reference>
<evidence type="ECO:0000256" key="5">
    <source>
        <dbReference type="ARBA" id="ARBA00047925"/>
    </source>
</evidence>
<dbReference type="GO" id="GO:0046872">
    <property type="term" value="F:metal ion binding"/>
    <property type="evidence" value="ECO:0007669"/>
    <property type="project" value="UniProtKB-UniRule"/>
</dbReference>
<feature type="binding site" evidence="6">
    <location>
        <begin position="136"/>
        <end position="137"/>
    </location>
    <ligand>
        <name>NAD(+)</name>
        <dbReference type="ChEBI" id="CHEBI:57540"/>
    </ligand>
</feature>
<comment type="cofactor">
    <cofactor evidence="6">
        <name>a divalent metal cation</name>
        <dbReference type="ChEBI" id="CHEBI:60240"/>
    </cofactor>
</comment>
<comment type="subcellular location">
    <subcellularLocation>
        <location evidence="6">Cytoplasm</location>
    </subcellularLocation>
</comment>
<dbReference type="GO" id="GO:0006741">
    <property type="term" value="P:NADP+ biosynthetic process"/>
    <property type="evidence" value="ECO:0007669"/>
    <property type="project" value="UniProtKB-UniRule"/>
</dbReference>
<dbReference type="InterPro" id="IPR017437">
    <property type="entry name" value="ATP-NAD_kinase_PpnK-typ_C"/>
</dbReference>
<protein>
    <recommendedName>
        <fullName evidence="6">NAD kinase</fullName>
        <ecNumber evidence="6">2.7.1.23</ecNumber>
    </recommendedName>
    <alternativeName>
        <fullName evidence="6">ATP-dependent NAD kinase</fullName>
    </alternativeName>
</protein>